<name>A0A5S6QPE0_TRIMR</name>
<dbReference type="WBParaSite" id="TMUE_2000009024.1">
    <property type="protein sequence ID" value="TMUE_2000009024.1"/>
    <property type="gene ID" value="WBGene00300493"/>
</dbReference>
<proteinExistence type="predicted"/>
<feature type="compositionally biased region" description="Polar residues" evidence="1">
    <location>
        <begin position="34"/>
        <end position="62"/>
    </location>
</feature>
<accession>A0A5S6QPE0</accession>
<protein>
    <submittedName>
        <fullName evidence="3">HTH CENPB-type domain-containing protein</fullName>
    </submittedName>
</protein>
<evidence type="ECO:0000313" key="3">
    <source>
        <dbReference type="WBParaSite" id="TMUE_2000009024.1"/>
    </source>
</evidence>
<reference evidence="3" key="1">
    <citation type="submission" date="2019-12" db="UniProtKB">
        <authorList>
            <consortium name="WormBaseParasite"/>
        </authorList>
    </citation>
    <scope>IDENTIFICATION</scope>
</reference>
<evidence type="ECO:0000256" key="1">
    <source>
        <dbReference type="SAM" id="MobiDB-lite"/>
    </source>
</evidence>
<feature type="region of interest" description="Disordered" evidence="1">
    <location>
        <begin position="25"/>
        <end position="80"/>
    </location>
</feature>
<keyword evidence="2" id="KW-1185">Reference proteome</keyword>
<organism evidence="2 3">
    <name type="scientific">Trichuris muris</name>
    <name type="common">Mouse whipworm</name>
    <dbReference type="NCBI Taxonomy" id="70415"/>
    <lineage>
        <taxon>Eukaryota</taxon>
        <taxon>Metazoa</taxon>
        <taxon>Ecdysozoa</taxon>
        <taxon>Nematoda</taxon>
        <taxon>Enoplea</taxon>
        <taxon>Dorylaimia</taxon>
        <taxon>Trichinellida</taxon>
        <taxon>Trichuridae</taxon>
        <taxon>Trichuris</taxon>
    </lineage>
</organism>
<dbReference type="Proteomes" id="UP000046395">
    <property type="component" value="Unassembled WGS sequence"/>
</dbReference>
<evidence type="ECO:0000313" key="2">
    <source>
        <dbReference type="Proteomes" id="UP000046395"/>
    </source>
</evidence>
<dbReference type="AlphaFoldDB" id="A0A5S6QPE0"/>
<sequence length="138" mass="15395">MQASFAKENLTVKLVPVNIAPVKLAPSSRPRQVGSRQVGSRQDGSRQVGSRQVGSRQDSSRQVGPVKFAPVKSTPSSWLPSRWRRQVGPVKMERFVYEHLRSIGEVSEQKEFKASKGWLASYAKRYNLKNLKVTGEAA</sequence>